<sequence length="90" mass="10463">MINISTHLSKECNSCHKKKDLEEFLKDDKKVLIIIDYTDISEFVYNSLISLEDLDEFCENDNTQLAVNFDVELSSVIDLILNEDNENFID</sequence>
<name>A0A9N9G054_9GLOM</name>
<proteinExistence type="predicted"/>
<accession>A0A9N9G054</accession>
<evidence type="ECO:0000313" key="2">
    <source>
        <dbReference type="Proteomes" id="UP000789396"/>
    </source>
</evidence>
<dbReference type="EMBL" id="CAJVPZ010005979">
    <property type="protein sequence ID" value="CAG8568059.1"/>
    <property type="molecule type" value="Genomic_DNA"/>
</dbReference>
<dbReference type="Proteomes" id="UP000789396">
    <property type="component" value="Unassembled WGS sequence"/>
</dbReference>
<evidence type="ECO:0000313" key="1">
    <source>
        <dbReference type="EMBL" id="CAG8568059.1"/>
    </source>
</evidence>
<dbReference type="OrthoDB" id="2439498at2759"/>
<protein>
    <submittedName>
        <fullName evidence="1">12410_t:CDS:1</fullName>
    </submittedName>
</protein>
<gene>
    <name evidence="1" type="ORF">RFULGI_LOCUS5340</name>
</gene>
<reference evidence="1" key="1">
    <citation type="submission" date="2021-06" db="EMBL/GenBank/DDBJ databases">
        <authorList>
            <person name="Kallberg Y."/>
            <person name="Tangrot J."/>
            <person name="Rosling A."/>
        </authorList>
    </citation>
    <scope>NUCLEOTIDE SEQUENCE</scope>
    <source>
        <strain evidence="1">IN212</strain>
    </source>
</reference>
<keyword evidence="2" id="KW-1185">Reference proteome</keyword>
<comment type="caution">
    <text evidence="1">The sequence shown here is derived from an EMBL/GenBank/DDBJ whole genome shotgun (WGS) entry which is preliminary data.</text>
</comment>
<organism evidence="1 2">
    <name type="scientific">Racocetra fulgida</name>
    <dbReference type="NCBI Taxonomy" id="60492"/>
    <lineage>
        <taxon>Eukaryota</taxon>
        <taxon>Fungi</taxon>
        <taxon>Fungi incertae sedis</taxon>
        <taxon>Mucoromycota</taxon>
        <taxon>Glomeromycotina</taxon>
        <taxon>Glomeromycetes</taxon>
        <taxon>Diversisporales</taxon>
        <taxon>Gigasporaceae</taxon>
        <taxon>Racocetra</taxon>
    </lineage>
</organism>
<dbReference type="AlphaFoldDB" id="A0A9N9G054"/>